<feature type="region of interest" description="Disordered" evidence="1">
    <location>
        <begin position="470"/>
        <end position="658"/>
    </location>
</feature>
<feature type="compositionally biased region" description="Gly residues" evidence="1">
    <location>
        <begin position="566"/>
        <end position="575"/>
    </location>
</feature>
<comment type="caution">
    <text evidence="3">The sequence shown here is derived from an EMBL/GenBank/DDBJ whole genome shotgun (WGS) entry which is preliminary data.</text>
</comment>
<proteinExistence type="predicted"/>
<dbReference type="Proteomes" id="UP000093943">
    <property type="component" value="Unassembled WGS sequence"/>
</dbReference>
<gene>
    <name evidence="3" type="ORF">A5710_14385</name>
</gene>
<feature type="transmembrane region" description="Helical" evidence="2">
    <location>
        <begin position="182"/>
        <end position="203"/>
    </location>
</feature>
<evidence type="ECO:0000256" key="2">
    <source>
        <dbReference type="SAM" id="Phobius"/>
    </source>
</evidence>
<dbReference type="EMBL" id="LZKG01000033">
    <property type="protein sequence ID" value="OBI32850.1"/>
    <property type="molecule type" value="Genomic_DNA"/>
</dbReference>
<feature type="transmembrane region" description="Helical" evidence="2">
    <location>
        <begin position="344"/>
        <end position="364"/>
    </location>
</feature>
<feature type="compositionally biased region" description="Gly residues" evidence="1">
    <location>
        <begin position="489"/>
        <end position="499"/>
    </location>
</feature>
<evidence type="ECO:0000313" key="4">
    <source>
        <dbReference type="Proteomes" id="UP000093943"/>
    </source>
</evidence>
<evidence type="ECO:0000256" key="1">
    <source>
        <dbReference type="SAM" id="MobiDB-lite"/>
    </source>
</evidence>
<organism evidence="3 4">
    <name type="scientific">Mycolicibacter sinensis (strain JDM601)</name>
    <name type="common">Mycobacterium sinense</name>
    <dbReference type="NCBI Taxonomy" id="875328"/>
    <lineage>
        <taxon>Bacteria</taxon>
        <taxon>Bacillati</taxon>
        <taxon>Actinomycetota</taxon>
        <taxon>Actinomycetes</taxon>
        <taxon>Mycobacteriales</taxon>
        <taxon>Mycobacteriaceae</taxon>
        <taxon>Mycolicibacter</taxon>
    </lineage>
</organism>
<feature type="transmembrane region" description="Helical" evidence="2">
    <location>
        <begin position="317"/>
        <end position="338"/>
    </location>
</feature>
<feature type="transmembrane region" description="Helical" evidence="2">
    <location>
        <begin position="19"/>
        <end position="38"/>
    </location>
</feature>
<feature type="transmembrane region" description="Helical" evidence="2">
    <location>
        <begin position="376"/>
        <end position="401"/>
    </location>
</feature>
<protein>
    <recommendedName>
        <fullName evidence="5">Transmembrane protein</fullName>
    </recommendedName>
</protein>
<feature type="compositionally biased region" description="Low complexity" evidence="1">
    <location>
        <begin position="541"/>
        <end position="565"/>
    </location>
</feature>
<feature type="transmembrane region" description="Helical" evidence="2">
    <location>
        <begin position="58"/>
        <end position="78"/>
    </location>
</feature>
<feature type="transmembrane region" description="Helical" evidence="2">
    <location>
        <begin position="117"/>
        <end position="143"/>
    </location>
</feature>
<sequence>MVSDQLAAWLYTHPRVRRVWLMFQLIWGGSLFAVVMAPRAAADSVAGGLSFTGLHDSFGVPIGSLFVSVLPLGEVIGAQGAQFGVSPDTWGPALVSALATTATYTQLAGWLGLECAFFLTVCAIGIWLIKFALGAIWLGWLAAVANPFVINIQGVVNRLHLIEGGMLAATVVGGITCFTVGYGAGMGVIGGSLIVAVLTWLLLRDPVGALVSDNGVLGIGRSLGFTVSQGIAHNGPIASGGTSSQLDTLTSWLCDVLVRDVIQLISFGQVIDDIGGCATAFNTAILSGVTERPAQAMKTCGATAAYAHSQHLSAISAGLFFVVICLVMLILVALDYIGCEAFRIGFKAFWDVLVIVPAAALAMFPGPPRRHAKKRVVLMLVHGAEMLAATAGLGILVLLMAQATRGSLPGATGMTSPLAKLLVMLLIAGFGAPAFRYALRLFGDGGIPGPWRIARSAHGTTMRGVRAAEDLKQAGRTLQPLADRMRTGKGSGTAGGGAEQAGAHVNAPGRKAHPPAAGTRPTNKTVGGPGSHPGPAGPGRSGADPRNASPAVPATAGASAPSAGSGPAGRGGGGHQAPAGEAARKAAVVAAPELAAPAAAARRAATALRADRAASSGANSEAPGRSGPRPTSESPARGNGSAATPPGRSQPKPGGSNE</sequence>
<name>A0A1A2Y4A3_MYCSD</name>
<feature type="transmembrane region" description="Helical" evidence="2">
    <location>
        <begin position="421"/>
        <end position="439"/>
    </location>
</feature>
<dbReference type="AlphaFoldDB" id="A0A1A2Y4A3"/>
<keyword evidence="2" id="KW-1133">Transmembrane helix</keyword>
<keyword evidence="2" id="KW-0812">Transmembrane</keyword>
<evidence type="ECO:0008006" key="5">
    <source>
        <dbReference type="Google" id="ProtNLM"/>
    </source>
</evidence>
<accession>A0A1A2Y4A3</accession>
<reference evidence="4" key="1">
    <citation type="submission" date="2016-06" db="EMBL/GenBank/DDBJ databases">
        <authorList>
            <person name="Sutton G."/>
            <person name="Brinkac L."/>
            <person name="Sanka R."/>
            <person name="Adams M."/>
            <person name="Lau E."/>
            <person name="Sam S."/>
            <person name="Sreng N."/>
            <person name="Him V."/>
            <person name="Kerleguer A."/>
            <person name="Cheng S."/>
        </authorList>
    </citation>
    <scope>NUCLEOTIDE SEQUENCE [LARGE SCALE GENOMIC DNA]</scope>
    <source>
        <strain evidence="4">E1876</strain>
    </source>
</reference>
<feature type="compositionally biased region" description="Low complexity" evidence="1">
    <location>
        <begin position="576"/>
        <end position="608"/>
    </location>
</feature>
<keyword evidence="2" id="KW-0472">Membrane</keyword>
<evidence type="ECO:0000313" key="3">
    <source>
        <dbReference type="EMBL" id="OBI32850.1"/>
    </source>
</evidence>